<proteinExistence type="predicted"/>
<organism evidence="1 2">
    <name type="scientific">Paramecium octaurelia</name>
    <dbReference type="NCBI Taxonomy" id="43137"/>
    <lineage>
        <taxon>Eukaryota</taxon>
        <taxon>Sar</taxon>
        <taxon>Alveolata</taxon>
        <taxon>Ciliophora</taxon>
        <taxon>Intramacronucleata</taxon>
        <taxon>Oligohymenophorea</taxon>
        <taxon>Peniculida</taxon>
        <taxon>Parameciidae</taxon>
        <taxon>Paramecium</taxon>
    </lineage>
</organism>
<reference evidence="1" key="1">
    <citation type="submission" date="2021-01" db="EMBL/GenBank/DDBJ databases">
        <authorList>
            <consortium name="Genoscope - CEA"/>
            <person name="William W."/>
        </authorList>
    </citation>
    <scope>NUCLEOTIDE SEQUENCE</scope>
</reference>
<accession>A0A8S1UAF7</accession>
<protein>
    <submittedName>
        <fullName evidence="1">Uncharacterized protein</fullName>
    </submittedName>
</protein>
<dbReference type="AlphaFoldDB" id="A0A8S1UAF7"/>
<comment type="caution">
    <text evidence="1">The sequence shown here is derived from an EMBL/GenBank/DDBJ whole genome shotgun (WGS) entry which is preliminary data.</text>
</comment>
<evidence type="ECO:0000313" key="2">
    <source>
        <dbReference type="Proteomes" id="UP000683925"/>
    </source>
</evidence>
<gene>
    <name evidence="1" type="ORF">POCTA_138.1.T0390017</name>
</gene>
<name>A0A8S1UAF7_PAROT</name>
<dbReference type="EMBL" id="CAJJDP010000039">
    <property type="protein sequence ID" value="CAD8160749.1"/>
    <property type="molecule type" value="Genomic_DNA"/>
</dbReference>
<evidence type="ECO:0000313" key="1">
    <source>
        <dbReference type="EMBL" id="CAD8160749.1"/>
    </source>
</evidence>
<keyword evidence="2" id="KW-1185">Reference proteome</keyword>
<sequence length="64" mass="7414">MDQMKLQIKATNMDEDFIKKLSEITFSAMQQFRIENQLITLITNEINLINLDGIVLLEGILEVM</sequence>
<dbReference type="Proteomes" id="UP000683925">
    <property type="component" value="Unassembled WGS sequence"/>
</dbReference>